<dbReference type="AlphaFoldDB" id="A0A0F8Y105"/>
<evidence type="ECO:0000259" key="1">
    <source>
        <dbReference type="SMART" id="SM00481"/>
    </source>
</evidence>
<dbReference type="InterPro" id="IPR016195">
    <property type="entry name" value="Pol/histidinol_Pase-like"/>
</dbReference>
<dbReference type="PANTHER" id="PTHR36928:SF1">
    <property type="entry name" value="PHOSPHATASE YCDX-RELATED"/>
    <property type="match status" value="1"/>
</dbReference>
<gene>
    <name evidence="2" type="ORF">LCGC14_3150840</name>
</gene>
<dbReference type="CDD" id="cd06174">
    <property type="entry name" value="MFS"/>
    <property type="match status" value="1"/>
</dbReference>
<feature type="domain" description="Polymerase/histidinol phosphatase N-terminal" evidence="1">
    <location>
        <begin position="127"/>
        <end position="206"/>
    </location>
</feature>
<feature type="non-terminal residue" evidence="2">
    <location>
        <position position="1"/>
    </location>
</feature>
<dbReference type="Gene3D" id="1.20.1250.20">
    <property type="entry name" value="MFS general substrate transporter like domains"/>
    <property type="match status" value="1"/>
</dbReference>
<dbReference type="SUPFAM" id="SSF89550">
    <property type="entry name" value="PHP domain-like"/>
    <property type="match status" value="1"/>
</dbReference>
<dbReference type="SUPFAM" id="SSF103473">
    <property type="entry name" value="MFS general substrate transporter"/>
    <property type="match status" value="1"/>
</dbReference>
<dbReference type="PANTHER" id="PTHR36928">
    <property type="entry name" value="PHOSPHATASE YCDX-RELATED"/>
    <property type="match status" value="1"/>
</dbReference>
<name>A0A0F8Y105_9ZZZZ</name>
<dbReference type="InterPro" id="IPR036259">
    <property type="entry name" value="MFS_trans_sf"/>
</dbReference>
<dbReference type="GO" id="GO:0005829">
    <property type="term" value="C:cytosol"/>
    <property type="evidence" value="ECO:0007669"/>
    <property type="project" value="TreeGrafter"/>
</dbReference>
<dbReference type="EMBL" id="LAZR01069354">
    <property type="protein sequence ID" value="KKK47869.1"/>
    <property type="molecule type" value="Genomic_DNA"/>
</dbReference>
<dbReference type="InterPro" id="IPR050243">
    <property type="entry name" value="PHP_phosphatase"/>
</dbReference>
<protein>
    <recommendedName>
        <fullName evidence="1">Polymerase/histidinol phosphatase N-terminal domain-containing protein</fullName>
    </recommendedName>
</protein>
<dbReference type="SMART" id="SM00481">
    <property type="entry name" value="POLIIIAc"/>
    <property type="match status" value="1"/>
</dbReference>
<evidence type="ECO:0000313" key="2">
    <source>
        <dbReference type="EMBL" id="KKK47869.1"/>
    </source>
</evidence>
<dbReference type="Pfam" id="PF02811">
    <property type="entry name" value="PHP"/>
    <property type="match status" value="1"/>
</dbReference>
<dbReference type="GO" id="GO:0042578">
    <property type="term" value="F:phosphoric ester hydrolase activity"/>
    <property type="evidence" value="ECO:0007669"/>
    <property type="project" value="TreeGrafter"/>
</dbReference>
<dbReference type="InterPro" id="IPR003141">
    <property type="entry name" value="Pol/His_phosphatase_N"/>
</dbReference>
<sequence length="336" mass="36751">LGVYFAGYLLSVPILVSLTDRIDPRRVYLAAMAVSLVSTLGFAFAADGVASASLWRFLQGVGLGGTYMPGLKALTDVLPDRMQSRAVAFYTASFGIGSSLSFALAGELEAALEHRLPKLIEQADLKGDLHCHTKASDGRNTLEEMAKAARRRGYTYLAITDHSASFGFGDDVQPRELVRQVERVRKLNSRLRGIKVLVGSEVNIHPDGSLDYEDDVLAKLDWVIASVHSSFRMSEKAMTERILAAVEHPLVDAIAHLTGRLIHERDPYAVDVERIIERASETGTMLEINANPDRRDLSEVHARLAAEAGVPIVINSDAHGTDTFDLIRFGIATARR</sequence>
<dbReference type="Gene3D" id="3.20.20.140">
    <property type="entry name" value="Metal-dependent hydrolases"/>
    <property type="match status" value="1"/>
</dbReference>
<dbReference type="InterPro" id="IPR004013">
    <property type="entry name" value="PHP_dom"/>
</dbReference>
<dbReference type="GO" id="GO:0022857">
    <property type="term" value="F:transmembrane transporter activity"/>
    <property type="evidence" value="ECO:0007669"/>
    <property type="project" value="InterPro"/>
</dbReference>
<accession>A0A0F8Y105</accession>
<feature type="non-terminal residue" evidence="2">
    <location>
        <position position="336"/>
    </location>
</feature>
<dbReference type="InterPro" id="IPR047967">
    <property type="entry name" value="PolX_PHP"/>
</dbReference>
<dbReference type="InterPro" id="IPR011701">
    <property type="entry name" value="MFS"/>
</dbReference>
<organism evidence="2">
    <name type="scientific">marine sediment metagenome</name>
    <dbReference type="NCBI Taxonomy" id="412755"/>
    <lineage>
        <taxon>unclassified sequences</taxon>
        <taxon>metagenomes</taxon>
        <taxon>ecological metagenomes</taxon>
    </lineage>
</organism>
<dbReference type="GO" id="GO:0008270">
    <property type="term" value="F:zinc ion binding"/>
    <property type="evidence" value="ECO:0007669"/>
    <property type="project" value="TreeGrafter"/>
</dbReference>
<proteinExistence type="predicted"/>
<comment type="caution">
    <text evidence="2">The sequence shown here is derived from an EMBL/GenBank/DDBJ whole genome shotgun (WGS) entry which is preliminary data.</text>
</comment>
<dbReference type="Pfam" id="PF07690">
    <property type="entry name" value="MFS_1"/>
    <property type="match status" value="1"/>
</dbReference>
<dbReference type="CDD" id="cd07436">
    <property type="entry name" value="PHP_PolX"/>
    <property type="match status" value="1"/>
</dbReference>
<reference evidence="2" key="1">
    <citation type="journal article" date="2015" name="Nature">
        <title>Complex archaea that bridge the gap between prokaryotes and eukaryotes.</title>
        <authorList>
            <person name="Spang A."/>
            <person name="Saw J.H."/>
            <person name="Jorgensen S.L."/>
            <person name="Zaremba-Niedzwiedzka K."/>
            <person name="Martijn J."/>
            <person name="Lind A.E."/>
            <person name="van Eijk R."/>
            <person name="Schleper C."/>
            <person name="Guy L."/>
            <person name="Ettema T.J."/>
        </authorList>
    </citation>
    <scope>NUCLEOTIDE SEQUENCE</scope>
</reference>